<evidence type="ECO:0000313" key="3">
    <source>
        <dbReference type="EMBL" id="KAK3229638.1"/>
    </source>
</evidence>
<accession>A0AAE0B4X9</accession>
<evidence type="ECO:0000256" key="1">
    <source>
        <dbReference type="PROSITE-ProRule" id="PRU00047"/>
    </source>
</evidence>
<keyword evidence="1" id="KW-0479">Metal-binding</keyword>
<dbReference type="InterPro" id="IPR040256">
    <property type="entry name" value="At4g02000-like"/>
</dbReference>
<comment type="caution">
    <text evidence="3">The sequence shown here is derived from an EMBL/GenBank/DDBJ whole genome shotgun (WGS) entry which is preliminary data.</text>
</comment>
<dbReference type="PROSITE" id="PS50158">
    <property type="entry name" value="ZF_CCHC"/>
    <property type="match status" value="1"/>
</dbReference>
<dbReference type="GO" id="GO:0008270">
    <property type="term" value="F:zinc ion binding"/>
    <property type="evidence" value="ECO:0007669"/>
    <property type="project" value="UniProtKB-KW"/>
</dbReference>
<reference evidence="3" key="1">
    <citation type="journal article" date="2023" name="Plant J.">
        <title>Genome sequences and population genomics provide insights into the demographic history, inbreeding, and mutation load of two 'living fossil' tree species of Dipteronia.</title>
        <authorList>
            <person name="Feng Y."/>
            <person name="Comes H.P."/>
            <person name="Chen J."/>
            <person name="Zhu S."/>
            <person name="Lu R."/>
            <person name="Zhang X."/>
            <person name="Li P."/>
            <person name="Qiu J."/>
            <person name="Olsen K.M."/>
            <person name="Qiu Y."/>
        </authorList>
    </citation>
    <scope>NUCLEOTIDE SEQUENCE</scope>
    <source>
        <strain evidence="3">NBL</strain>
    </source>
</reference>
<dbReference type="Pfam" id="PF14392">
    <property type="entry name" value="zf-CCHC_4"/>
    <property type="match status" value="1"/>
</dbReference>
<sequence length="205" mass="22909">MSQIRVAIRTDAIAALCANMSLTEKDGPIQRLGSELVTAGVQWMALSLVGKVEPTGKGTIEDLQFHSSEFWVQIHRVPLVCMTKEICQFLGGMVGKLIDVDGSFFGESTIKYLRVCVRVDVEKSLRRCLRVDVMGDSEETVMILRYQQLSSRCYLCGRLGHSTKECLEALDAGGGREELPYRAWLKATEPERGSVFRKQRSRGFA</sequence>
<evidence type="ECO:0000313" key="4">
    <source>
        <dbReference type="Proteomes" id="UP001281410"/>
    </source>
</evidence>
<gene>
    <name evidence="3" type="ORF">Dsin_001519</name>
</gene>
<protein>
    <recommendedName>
        <fullName evidence="2">CCHC-type domain-containing protein</fullName>
    </recommendedName>
</protein>
<dbReference type="EMBL" id="JANJYJ010000001">
    <property type="protein sequence ID" value="KAK3229638.1"/>
    <property type="molecule type" value="Genomic_DNA"/>
</dbReference>
<keyword evidence="4" id="KW-1185">Reference proteome</keyword>
<dbReference type="GO" id="GO:0003676">
    <property type="term" value="F:nucleic acid binding"/>
    <property type="evidence" value="ECO:0007669"/>
    <property type="project" value="InterPro"/>
</dbReference>
<keyword evidence="1" id="KW-0863">Zinc-finger</keyword>
<dbReference type="InterPro" id="IPR025836">
    <property type="entry name" value="Zn_knuckle_CX2CX4HX4C"/>
</dbReference>
<dbReference type="InterPro" id="IPR001878">
    <property type="entry name" value="Znf_CCHC"/>
</dbReference>
<dbReference type="PANTHER" id="PTHR31286">
    <property type="entry name" value="GLYCINE-RICH CELL WALL STRUCTURAL PROTEIN 1.8-LIKE"/>
    <property type="match status" value="1"/>
</dbReference>
<dbReference type="AlphaFoldDB" id="A0AAE0B4X9"/>
<evidence type="ECO:0000259" key="2">
    <source>
        <dbReference type="PROSITE" id="PS50158"/>
    </source>
</evidence>
<organism evidence="3 4">
    <name type="scientific">Dipteronia sinensis</name>
    <dbReference type="NCBI Taxonomy" id="43782"/>
    <lineage>
        <taxon>Eukaryota</taxon>
        <taxon>Viridiplantae</taxon>
        <taxon>Streptophyta</taxon>
        <taxon>Embryophyta</taxon>
        <taxon>Tracheophyta</taxon>
        <taxon>Spermatophyta</taxon>
        <taxon>Magnoliopsida</taxon>
        <taxon>eudicotyledons</taxon>
        <taxon>Gunneridae</taxon>
        <taxon>Pentapetalae</taxon>
        <taxon>rosids</taxon>
        <taxon>malvids</taxon>
        <taxon>Sapindales</taxon>
        <taxon>Sapindaceae</taxon>
        <taxon>Hippocastanoideae</taxon>
        <taxon>Acereae</taxon>
        <taxon>Dipteronia</taxon>
    </lineage>
</organism>
<dbReference type="PANTHER" id="PTHR31286:SF167">
    <property type="entry name" value="OS09G0268800 PROTEIN"/>
    <property type="match status" value="1"/>
</dbReference>
<feature type="domain" description="CCHC-type" evidence="2">
    <location>
        <begin position="152"/>
        <end position="166"/>
    </location>
</feature>
<name>A0AAE0B4X9_9ROSI</name>
<proteinExistence type="predicted"/>
<dbReference type="Proteomes" id="UP001281410">
    <property type="component" value="Unassembled WGS sequence"/>
</dbReference>
<keyword evidence="1" id="KW-0862">Zinc</keyword>